<keyword evidence="4" id="KW-1185">Reference proteome</keyword>
<evidence type="ECO:0000313" key="4">
    <source>
        <dbReference type="Proteomes" id="UP000664534"/>
    </source>
</evidence>
<evidence type="ECO:0000256" key="2">
    <source>
        <dbReference type="ARBA" id="ARBA00023002"/>
    </source>
</evidence>
<dbReference type="AlphaFoldDB" id="A0A8H3IQR0"/>
<reference evidence="3" key="1">
    <citation type="submission" date="2021-03" db="EMBL/GenBank/DDBJ databases">
        <authorList>
            <person name="Tagirdzhanova G."/>
        </authorList>
    </citation>
    <scope>NUCLEOTIDE SEQUENCE</scope>
</reference>
<gene>
    <name evidence="3" type="ORF">IMSHALPRED_010926</name>
</gene>
<dbReference type="SUPFAM" id="SSF51735">
    <property type="entry name" value="NAD(P)-binding Rossmann-fold domains"/>
    <property type="match status" value="1"/>
</dbReference>
<organism evidence="3 4">
    <name type="scientific">Imshaugia aleurites</name>
    <dbReference type="NCBI Taxonomy" id="172621"/>
    <lineage>
        <taxon>Eukaryota</taxon>
        <taxon>Fungi</taxon>
        <taxon>Dikarya</taxon>
        <taxon>Ascomycota</taxon>
        <taxon>Pezizomycotina</taxon>
        <taxon>Lecanoromycetes</taxon>
        <taxon>OSLEUM clade</taxon>
        <taxon>Lecanoromycetidae</taxon>
        <taxon>Lecanorales</taxon>
        <taxon>Lecanorineae</taxon>
        <taxon>Parmeliaceae</taxon>
        <taxon>Imshaugia</taxon>
    </lineage>
</organism>
<comment type="caution">
    <text evidence="3">The sequence shown here is derived from an EMBL/GenBank/DDBJ whole genome shotgun (WGS) entry which is preliminary data.</text>
</comment>
<name>A0A8H3IQR0_9LECA</name>
<evidence type="ECO:0000313" key="3">
    <source>
        <dbReference type="EMBL" id="CAF9936862.1"/>
    </source>
</evidence>
<evidence type="ECO:0000256" key="1">
    <source>
        <dbReference type="ARBA" id="ARBA00022857"/>
    </source>
</evidence>
<accession>A0A8H3IQR0</accession>
<dbReference type="PANTHER" id="PTHR47706:SF1">
    <property type="entry name" value="CIPA-LIKE, PUTATIVE (AFU_ORTHOLOGUE AFUA_1G12460)-RELATED"/>
    <property type="match status" value="1"/>
</dbReference>
<dbReference type="Gene3D" id="3.40.50.720">
    <property type="entry name" value="NAD(P)-binding Rossmann-like Domain"/>
    <property type="match status" value="1"/>
</dbReference>
<dbReference type="EMBL" id="CAJPDT010000095">
    <property type="protein sequence ID" value="CAF9936862.1"/>
    <property type="molecule type" value="Genomic_DNA"/>
</dbReference>
<dbReference type="InterPro" id="IPR036291">
    <property type="entry name" value="NAD(P)-bd_dom_sf"/>
</dbReference>
<protein>
    <recommendedName>
        <fullName evidence="5">NAD(P)-binding domain-containing protein</fullName>
    </recommendedName>
</protein>
<keyword evidence="2" id="KW-0560">Oxidoreductase</keyword>
<sequence>MSSVTKVALAGATGNIGSVNLDQLVNAGFKVTVLTRDRPFLDWAIKVGFLMNLKEKSISLFDGGDPVFSSTSLPTKNRAIYVQDTATTVKKRTAMGKNAAEADGWKESIVQVGEMLEQAWAELKKEKPKREIFIMNSFGASIFGEGYGSPFENRTLNYSALGRPATLKSRGW</sequence>
<dbReference type="GO" id="GO:0016491">
    <property type="term" value="F:oxidoreductase activity"/>
    <property type="evidence" value="ECO:0007669"/>
    <property type="project" value="UniProtKB-KW"/>
</dbReference>
<evidence type="ECO:0008006" key="5">
    <source>
        <dbReference type="Google" id="ProtNLM"/>
    </source>
</evidence>
<keyword evidence="1" id="KW-0521">NADP</keyword>
<dbReference type="Proteomes" id="UP000664534">
    <property type="component" value="Unassembled WGS sequence"/>
</dbReference>
<proteinExistence type="predicted"/>
<dbReference type="PANTHER" id="PTHR47706">
    <property type="entry name" value="NMRA-LIKE FAMILY PROTEIN"/>
    <property type="match status" value="1"/>
</dbReference>
<dbReference type="OrthoDB" id="9974981at2759"/>
<dbReference type="InterPro" id="IPR051609">
    <property type="entry name" value="NmrA/Isoflavone_reductase-like"/>
</dbReference>